<feature type="transmembrane region" description="Helical" evidence="6">
    <location>
        <begin position="227"/>
        <end position="245"/>
    </location>
</feature>
<keyword evidence="4 6" id="KW-1133">Transmembrane helix</keyword>
<dbReference type="GO" id="GO:0005802">
    <property type="term" value="C:trans-Golgi network"/>
    <property type="evidence" value="ECO:0000318"/>
    <property type="project" value="GO_Central"/>
</dbReference>
<keyword evidence="5 6" id="KW-0472">Membrane</keyword>
<feature type="compositionally biased region" description="Pro residues" evidence="7">
    <location>
        <begin position="41"/>
        <end position="57"/>
    </location>
</feature>
<feature type="transmembrane region" description="Helical" evidence="6">
    <location>
        <begin position="257"/>
        <end position="274"/>
    </location>
</feature>
<evidence type="ECO:0000256" key="5">
    <source>
        <dbReference type="ARBA" id="ARBA00023136"/>
    </source>
</evidence>
<evidence type="ECO:0000313" key="9">
    <source>
        <dbReference type="EMBL" id="GAQ81846.1"/>
    </source>
</evidence>
<keyword evidence="3 6" id="KW-0812">Transmembrane</keyword>
<feature type="domain" description="Yip1" evidence="8">
    <location>
        <begin position="139"/>
        <end position="270"/>
    </location>
</feature>
<reference evidence="9 10" key="1">
    <citation type="journal article" date="2014" name="Nat. Commun.">
        <title>Klebsormidium flaccidum genome reveals primary factors for plant terrestrial adaptation.</title>
        <authorList>
            <person name="Hori K."/>
            <person name="Maruyama F."/>
            <person name="Fujisawa T."/>
            <person name="Togashi T."/>
            <person name="Yamamoto N."/>
            <person name="Seo M."/>
            <person name="Sato S."/>
            <person name="Yamada T."/>
            <person name="Mori H."/>
            <person name="Tajima N."/>
            <person name="Moriyama T."/>
            <person name="Ikeuchi M."/>
            <person name="Watanabe M."/>
            <person name="Wada H."/>
            <person name="Kobayashi K."/>
            <person name="Saito M."/>
            <person name="Masuda T."/>
            <person name="Sasaki-Sekimoto Y."/>
            <person name="Mashiguchi K."/>
            <person name="Awai K."/>
            <person name="Shimojima M."/>
            <person name="Masuda S."/>
            <person name="Iwai M."/>
            <person name="Nobusawa T."/>
            <person name="Narise T."/>
            <person name="Kondo S."/>
            <person name="Saito H."/>
            <person name="Sato R."/>
            <person name="Murakawa M."/>
            <person name="Ihara Y."/>
            <person name="Oshima-Yamada Y."/>
            <person name="Ohtaka K."/>
            <person name="Satoh M."/>
            <person name="Sonobe K."/>
            <person name="Ishii M."/>
            <person name="Ohtani R."/>
            <person name="Kanamori-Sato M."/>
            <person name="Honoki R."/>
            <person name="Miyazaki D."/>
            <person name="Mochizuki H."/>
            <person name="Umetsu J."/>
            <person name="Higashi K."/>
            <person name="Shibata D."/>
            <person name="Kamiya Y."/>
            <person name="Sato N."/>
            <person name="Nakamura Y."/>
            <person name="Tabata S."/>
            <person name="Ida S."/>
            <person name="Kurokawa K."/>
            <person name="Ohta H."/>
        </authorList>
    </citation>
    <scope>NUCLEOTIDE SEQUENCE [LARGE SCALE GENOMIC DNA]</scope>
    <source>
        <strain evidence="9 10">NIES-2285</strain>
    </source>
</reference>
<feature type="region of interest" description="Disordered" evidence="7">
    <location>
        <begin position="33"/>
        <end position="96"/>
    </location>
</feature>
<comment type="similarity">
    <text evidence="2 6">Belongs to the YIP1 family.</text>
</comment>
<dbReference type="OrthoDB" id="411251at2759"/>
<dbReference type="GO" id="GO:0000139">
    <property type="term" value="C:Golgi membrane"/>
    <property type="evidence" value="ECO:0007669"/>
    <property type="project" value="UniProtKB-SubCell"/>
</dbReference>
<feature type="transmembrane region" description="Helical" evidence="6">
    <location>
        <begin position="143"/>
        <end position="161"/>
    </location>
</feature>
<proteinExistence type="inferred from homology"/>
<evidence type="ECO:0000256" key="7">
    <source>
        <dbReference type="SAM" id="MobiDB-lite"/>
    </source>
</evidence>
<dbReference type="Proteomes" id="UP000054558">
    <property type="component" value="Unassembled WGS sequence"/>
</dbReference>
<evidence type="ECO:0000313" key="10">
    <source>
        <dbReference type="Proteomes" id="UP000054558"/>
    </source>
</evidence>
<dbReference type="STRING" id="105231.A0A0U9HJ50"/>
<evidence type="ECO:0000256" key="6">
    <source>
        <dbReference type="RuleBase" id="RU361264"/>
    </source>
</evidence>
<sequence>MYGSMMTSNKALLDSRDDIDEIDQLFSASVQPAIPIQQLPPSRPKSPPKVPQVPPVPAGLFSTPAPPVPVSTNPNGASSSSSVPPAAPSASGFGSAPVHSTLTEPVWHTLRRDILRVASNVWTVVFPCFSGAQPGKALRDWDLWGPLFFIIFLALTLSSSASHNKSVVFAVVFAVLSSGAVVLTLNVILLGGKIIFFQSLSVLGYCLFPLDAGALVCLGWSNKLFRSVVVLVSLAWSSWSAYPFLSSAVPPARKALAVYPVFLLYVAVGFLVLAND</sequence>
<feature type="compositionally biased region" description="Low complexity" evidence="7">
    <location>
        <begin position="70"/>
        <end position="96"/>
    </location>
</feature>
<dbReference type="InterPro" id="IPR045231">
    <property type="entry name" value="Yip1/4-like"/>
</dbReference>
<feature type="transmembrane region" description="Helical" evidence="6">
    <location>
        <begin position="167"/>
        <end position="190"/>
    </location>
</feature>
<dbReference type="OMA" id="IKFYHVL"/>
<gene>
    <name evidence="9" type="ORF">KFL_000920300</name>
</gene>
<evidence type="ECO:0000256" key="3">
    <source>
        <dbReference type="ARBA" id="ARBA00022692"/>
    </source>
</evidence>
<keyword evidence="10" id="KW-1185">Reference proteome</keyword>
<dbReference type="EMBL" id="DF237041">
    <property type="protein sequence ID" value="GAQ81846.1"/>
    <property type="molecule type" value="Genomic_DNA"/>
</dbReference>
<accession>A0A0U9HJ50</accession>
<dbReference type="InterPro" id="IPR006977">
    <property type="entry name" value="Yip1_dom"/>
</dbReference>
<evidence type="ECO:0000256" key="1">
    <source>
        <dbReference type="ARBA" id="ARBA00004141"/>
    </source>
</evidence>
<protein>
    <recommendedName>
        <fullName evidence="6">Protein YIP</fullName>
    </recommendedName>
</protein>
<evidence type="ECO:0000256" key="4">
    <source>
        <dbReference type="ARBA" id="ARBA00022989"/>
    </source>
</evidence>
<evidence type="ECO:0000259" key="8">
    <source>
        <dbReference type="Pfam" id="PF04893"/>
    </source>
</evidence>
<comment type="subcellular location">
    <subcellularLocation>
        <location evidence="6">Golgi apparatus membrane</location>
        <topology evidence="6">Multi-pass membrane protein</topology>
    </subcellularLocation>
    <subcellularLocation>
        <location evidence="1">Membrane</location>
        <topology evidence="1">Multi-pass membrane protein</topology>
    </subcellularLocation>
</comment>
<dbReference type="Pfam" id="PF04893">
    <property type="entry name" value="Yip1"/>
    <property type="match status" value="1"/>
</dbReference>
<organism evidence="9 10">
    <name type="scientific">Klebsormidium nitens</name>
    <name type="common">Green alga</name>
    <name type="synonym">Ulothrix nitens</name>
    <dbReference type="NCBI Taxonomy" id="105231"/>
    <lineage>
        <taxon>Eukaryota</taxon>
        <taxon>Viridiplantae</taxon>
        <taxon>Streptophyta</taxon>
        <taxon>Klebsormidiophyceae</taxon>
        <taxon>Klebsormidiales</taxon>
        <taxon>Klebsormidiaceae</taxon>
        <taxon>Klebsormidium</taxon>
    </lineage>
</organism>
<evidence type="ECO:0000256" key="2">
    <source>
        <dbReference type="ARBA" id="ARBA00010596"/>
    </source>
</evidence>
<feature type="transmembrane region" description="Helical" evidence="6">
    <location>
        <begin position="202"/>
        <end position="221"/>
    </location>
</feature>
<name>A0A0U9HJ50_KLENI</name>
<dbReference type="PANTHER" id="PTHR21236:SF1">
    <property type="entry name" value="PROTEIN YIPF6"/>
    <property type="match status" value="1"/>
</dbReference>
<dbReference type="PANTHER" id="PTHR21236">
    <property type="entry name" value="GOLGI MEMBRANE PROTEIN YIP1"/>
    <property type="match status" value="1"/>
</dbReference>
<dbReference type="AlphaFoldDB" id="A0A0U9HJ50"/>
<dbReference type="GO" id="GO:0006888">
    <property type="term" value="P:endoplasmic reticulum to Golgi vesicle-mediated transport"/>
    <property type="evidence" value="ECO:0007669"/>
    <property type="project" value="InterPro"/>
</dbReference>